<reference evidence="2" key="1">
    <citation type="submission" date="2016-10" db="EMBL/GenBank/DDBJ databases">
        <title>Comparative genomics uncovers the prolific and rare metabolic potential of the cyanobacterial genus Moorea.</title>
        <authorList>
            <person name="Leao T."/>
            <person name="Castelao G."/>
            <person name="Korobeynikov A."/>
            <person name="Monroe E.A."/>
            <person name="Podell S."/>
            <person name="Glukhov E."/>
            <person name="Allen E."/>
            <person name="Gerwick W.H."/>
            <person name="Gerwick L."/>
        </authorList>
    </citation>
    <scope>NUCLEOTIDE SEQUENCE [LARGE SCALE GENOMIC DNA]</scope>
    <source>
        <strain evidence="2">PAL-8-15-08-1</strain>
    </source>
</reference>
<evidence type="ECO:0000313" key="2">
    <source>
        <dbReference type="Proteomes" id="UP000177870"/>
    </source>
</evidence>
<sequence>MLKVFQRFTVILLSVTLIFVSLATKPALASGDEPKILTEVYILETEDLYQTTLHKFNHEQLIVPNLSHKCTDGKTDAISFYVNELPLFDNLPLRGGLAEGLTTLVIGEKKTFPPNDDIGSADTRVIPVIEGQNINDILNHQIEGSDIDFLVFSPEEVGQPGMTCQDVQELNITGKTEKIQFLFDSTGLESLFRSFDITMEPTDEPTLFVVVAQIER</sequence>
<organism evidence="1 2">
    <name type="scientific">Moorena producens PAL-8-15-08-1</name>
    <dbReference type="NCBI Taxonomy" id="1458985"/>
    <lineage>
        <taxon>Bacteria</taxon>
        <taxon>Bacillati</taxon>
        <taxon>Cyanobacteriota</taxon>
        <taxon>Cyanophyceae</taxon>
        <taxon>Coleofasciculales</taxon>
        <taxon>Coleofasciculaceae</taxon>
        <taxon>Moorena</taxon>
    </lineage>
</organism>
<proteinExistence type="predicted"/>
<evidence type="ECO:0000313" key="1">
    <source>
        <dbReference type="EMBL" id="AOX00575.1"/>
    </source>
</evidence>
<accession>A0A1D8TSL4</accession>
<gene>
    <name evidence="1" type="ORF">BJP34_14980</name>
</gene>
<protein>
    <submittedName>
        <fullName evidence="1">Uncharacterized protein</fullName>
    </submittedName>
</protein>
<dbReference type="EMBL" id="CP017599">
    <property type="protein sequence ID" value="AOX00575.1"/>
    <property type="molecule type" value="Genomic_DNA"/>
</dbReference>
<dbReference type="KEGG" id="mpro:BJP34_14980"/>
<dbReference type="RefSeq" id="WP_070393028.1">
    <property type="nucleotide sequence ID" value="NZ_CP017599.1"/>
</dbReference>
<name>A0A1D8TSL4_9CYAN</name>
<dbReference type="Proteomes" id="UP000177870">
    <property type="component" value="Chromosome"/>
</dbReference>
<dbReference type="AlphaFoldDB" id="A0A1D8TSL4"/>